<protein>
    <submittedName>
        <fullName evidence="1">Uncharacterized protein</fullName>
    </submittedName>
</protein>
<sequence>MLTTRTTRCKLCLEPDRVGALRRPGALSRNPPWLNLDGEKNTCGDAQRAPCSALKKMAGFPGLFPASVPPALLLWVSMWGSPASGFSVMGPAQPIKVPLGTDATLPCQLSPEQSAAHMQIRWYRAQLSPAVLLYQNGQEQDGEQMLEYRGRTELVEDSIGRGAVALLIQHVRASDNGQYWCHFNDGHISQEAVVELHVIGLGSAPHVRMMGPEDNGIQVLCSSGGWFPKPRVQWSDTAGEKLLSLSESQSQDGDGLFHVEASLVVKDSSLGNVTCSIQNPVSGQEKASAIFLPEPFFPRTSPWKTALAGTLPVLVLLLIGISYTGWRQHKAKNREAEKRKEASQERDKVAKEKEEAHSAKSKSGSKSNQRFLEKLQILCVQDWKKALIYPDWRKEQFEHVLVSVNHENVHQNNSDFTKEPQAVLCNRQRGGNLLKLDQKGFTKGRHYWEVDLEDTDEWTLGIYDEPTEKSDLEKMKFNVLEKKGCEYRALTCSCQSISQEESLLIEKCPQKIVIFLDYEDSNISFYNMIDGTHIFSFNQANISGSVYPYFKLKSMEFSPSA</sequence>
<evidence type="ECO:0000313" key="2">
    <source>
        <dbReference type="Proteomes" id="UP001162501"/>
    </source>
</evidence>
<organism evidence="1 2">
    <name type="scientific">Rangifer tarandus platyrhynchus</name>
    <name type="common">Svalbard reindeer</name>
    <dbReference type="NCBI Taxonomy" id="3082113"/>
    <lineage>
        <taxon>Eukaryota</taxon>
        <taxon>Metazoa</taxon>
        <taxon>Chordata</taxon>
        <taxon>Craniata</taxon>
        <taxon>Vertebrata</taxon>
        <taxon>Euteleostomi</taxon>
        <taxon>Mammalia</taxon>
        <taxon>Eutheria</taxon>
        <taxon>Laurasiatheria</taxon>
        <taxon>Artiodactyla</taxon>
        <taxon>Ruminantia</taxon>
        <taxon>Pecora</taxon>
        <taxon>Cervidae</taxon>
        <taxon>Odocoileinae</taxon>
        <taxon>Rangifer</taxon>
    </lineage>
</organism>
<reference evidence="1" key="1">
    <citation type="submission" date="2023-05" db="EMBL/GenBank/DDBJ databases">
        <authorList>
            <consortium name="ELIXIR-Norway"/>
        </authorList>
    </citation>
    <scope>NUCLEOTIDE SEQUENCE</scope>
</reference>
<dbReference type="Proteomes" id="UP001162501">
    <property type="component" value="Chromosome 27"/>
</dbReference>
<accession>A0ACB0EWU9</accession>
<name>A0ACB0EWU9_RANTA</name>
<gene>
    <name evidence="1" type="ORF">MRATA1EN3_LOCUS15679</name>
</gene>
<dbReference type="EMBL" id="OX596111">
    <property type="protein sequence ID" value="CAI9704466.1"/>
    <property type="molecule type" value="Genomic_DNA"/>
</dbReference>
<proteinExistence type="predicted"/>
<evidence type="ECO:0000313" key="1">
    <source>
        <dbReference type="EMBL" id="CAI9704466.1"/>
    </source>
</evidence>